<evidence type="ECO:0000313" key="3">
    <source>
        <dbReference type="Proteomes" id="UP000317982"/>
    </source>
</evidence>
<dbReference type="OrthoDB" id="4053327at2"/>
<dbReference type="InParanoid" id="A0A545AIQ5"/>
<reference evidence="2 3" key="1">
    <citation type="submission" date="2019-07" db="EMBL/GenBank/DDBJ databases">
        <title>Cryptosporangium phraense sp. nov., isolated from plant litter.</title>
        <authorList>
            <person name="Suriyachadkun C."/>
        </authorList>
    </citation>
    <scope>NUCLEOTIDE SEQUENCE [LARGE SCALE GENOMIC DNA]</scope>
    <source>
        <strain evidence="2 3">A-T 5661</strain>
    </source>
</reference>
<gene>
    <name evidence="2" type="ORF">FL583_31225</name>
</gene>
<dbReference type="Proteomes" id="UP000317982">
    <property type="component" value="Unassembled WGS sequence"/>
</dbReference>
<feature type="region of interest" description="Disordered" evidence="1">
    <location>
        <begin position="1"/>
        <end position="47"/>
    </location>
</feature>
<dbReference type="EMBL" id="VIRS01000029">
    <property type="protein sequence ID" value="TQS41202.1"/>
    <property type="molecule type" value="Genomic_DNA"/>
</dbReference>
<dbReference type="AlphaFoldDB" id="A0A545AIQ5"/>
<sequence>MIARLPVRRVGSLGSPPSGSARGSATKTPARRSAPNAAQTPARRFAPNAAQTSARIALLGAAVAVGLGLAGCGNGGAPAPVTSTAVDLVTRTGGFPAGQRTITAAEDRLVARCMAASGRTYIVSKPTSADAPAATDYGLYSAQHVDPSADRTTNDYYLAHLPEAERTTYLKALRGTAQAAVTLSDGREIAYPTTGCEPAARTMLYGSLENQVKVFYVPQIVGNAVREQVQQKPEYVSAQKAWQRCMASGHEPYSSSAEARKQIAALYAKTGPTPATHQREITVATLDRRCTTNSRLDTTESTLTREVLAALPEPDRQELDKLAATWRKTLEAARATP</sequence>
<accession>A0A545AIQ5</accession>
<comment type="caution">
    <text evidence="2">The sequence shown here is derived from an EMBL/GenBank/DDBJ whole genome shotgun (WGS) entry which is preliminary data.</text>
</comment>
<evidence type="ECO:0000313" key="2">
    <source>
        <dbReference type="EMBL" id="TQS41202.1"/>
    </source>
</evidence>
<organism evidence="2 3">
    <name type="scientific">Cryptosporangium phraense</name>
    <dbReference type="NCBI Taxonomy" id="2593070"/>
    <lineage>
        <taxon>Bacteria</taxon>
        <taxon>Bacillati</taxon>
        <taxon>Actinomycetota</taxon>
        <taxon>Actinomycetes</taxon>
        <taxon>Cryptosporangiales</taxon>
        <taxon>Cryptosporangiaceae</taxon>
        <taxon>Cryptosporangium</taxon>
    </lineage>
</organism>
<protein>
    <submittedName>
        <fullName evidence="2">Uncharacterized protein</fullName>
    </submittedName>
</protein>
<feature type="compositionally biased region" description="Low complexity" evidence="1">
    <location>
        <begin position="11"/>
        <end position="25"/>
    </location>
</feature>
<name>A0A545AIQ5_9ACTN</name>
<keyword evidence="3" id="KW-1185">Reference proteome</keyword>
<evidence type="ECO:0000256" key="1">
    <source>
        <dbReference type="SAM" id="MobiDB-lite"/>
    </source>
</evidence>
<proteinExistence type="predicted"/>